<dbReference type="RefSeq" id="WP_106144523.1">
    <property type="nucleotide sequence ID" value="NZ_PVYX01000001.1"/>
</dbReference>
<name>A0A2T0MJ83_9FLAO</name>
<reference evidence="1 2" key="1">
    <citation type="submission" date="2018-03" db="EMBL/GenBank/DDBJ databases">
        <title>Genomic Encyclopedia of Archaeal and Bacterial Type Strains, Phase II (KMG-II): from individual species to whole genera.</title>
        <authorList>
            <person name="Goeker M."/>
        </authorList>
    </citation>
    <scope>NUCLEOTIDE SEQUENCE [LARGE SCALE GENOMIC DNA]</scope>
    <source>
        <strain evidence="1 2">DSM 25027</strain>
    </source>
</reference>
<dbReference type="EMBL" id="PVYX01000001">
    <property type="protein sequence ID" value="PRX57642.1"/>
    <property type="molecule type" value="Genomic_DNA"/>
</dbReference>
<dbReference type="Proteomes" id="UP000237640">
    <property type="component" value="Unassembled WGS sequence"/>
</dbReference>
<proteinExistence type="predicted"/>
<protein>
    <submittedName>
        <fullName evidence="1">Uncharacterized protein</fullName>
    </submittedName>
</protein>
<evidence type="ECO:0000313" key="1">
    <source>
        <dbReference type="EMBL" id="PRX57642.1"/>
    </source>
</evidence>
<accession>A0A2T0MJ83</accession>
<gene>
    <name evidence="1" type="ORF">CLV81_1650</name>
</gene>
<dbReference type="AlphaFoldDB" id="A0A2T0MJ83"/>
<comment type="caution">
    <text evidence="1">The sequence shown here is derived from an EMBL/GenBank/DDBJ whole genome shotgun (WGS) entry which is preliminary data.</text>
</comment>
<evidence type="ECO:0000313" key="2">
    <source>
        <dbReference type="Proteomes" id="UP000237640"/>
    </source>
</evidence>
<keyword evidence="2" id="KW-1185">Reference proteome</keyword>
<dbReference type="OrthoDB" id="1120195at2"/>
<organism evidence="1 2">
    <name type="scientific">Flagellimonas meridianipacifica</name>
    <dbReference type="NCBI Taxonomy" id="1080225"/>
    <lineage>
        <taxon>Bacteria</taxon>
        <taxon>Pseudomonadati</taxon>
        <taxon>Bacteroidota</taxon>
        <taxon>Flavobacteriia</taxon>
        <taxon>Flavobacteriales</taxon>
        <taxon>Flavobacteriaceae</taxon>
        <taxon>Flagellimonas</taxon>
    </lineage>
</organism>
<sequence length="119" mass="14050">MASSQFEDSIRVLEEAKRSKLYEKLVAQLKKDFELANIRLNISDNPSPEKLKTELHEKVYRLILEQFPEYLNLLYIVDVSEDKVKQIETTDVVDMAGAVSFLILKREWMKVSLRRRFET</sequence>